<evidence type="ECO:0000256" key="3">
    <source>
        <dbReference type="ARBA" id="ARBA00017473"/>
    </source>
</evidence>
<dbReference type="GO" id="GO:0016114">
    <property type="term" value="P:terpenoid biosynthetic process"/>
    <property type="evidence" value="ECO:0007669"/>
    <property type="project" value="UniProtKB-UniRule"/>
</dbReference>
<comment type="catalytic activity">
    <reaction evidence="9">
        <text>4-CDP-2-C-methyl-D-erythritol + ATP = 4-CDP-2-C-methyl-D-erythritol 2-phosphate + ADP + H(+)</text>
        <dbReference type="Rhea" id="RHEA:18437"/>
        <dbReference type="ChEBI" id="CHEBI:15378"/>
        <dbReference type="ChEBI" id="CHEBI:30616"/>
        <dbReference type="ChEBI" id="CHEBI:57823"/>
        <dbReference type="ChEBI" id="CHEBI:57919"/>
        <dbReference type="ChEBI" id="CHEBI:456216"/>
        <dbReference type="EC" id="2.7.1.148"/>
    </reaction>
</comment>
<dbReference type="InterPro" id="IPR006204">
    <property type="entry name" value="GHMP_kinase_N_dom"/>
</dbReference>
<protein>
    <recommendedName>
        <fullName evidence="3 9">4-diphosphocytidyl-2-C-methyl-D-erythritol kinase</fullName>
        <shortName evidence="9">CMK</shortName>
        <ecNumber evidence="2 9">2.7.1.148</ecNumber>
    </recommendedName>
    <alternativeName>
        <fullName evidence="8 9">4-(cytidine-5'-diphospho)-2-C-methyl-D-erythritol kinase</fullName>
    </alternativeName>
</protein>
<keyword evidence="13" id="KW-1185">Reference proteome</keyword>
<dbReference type="PANTHER" id="PTHR43527:SF2">
    <property type="entry name" value="4-DIPHOSPHOCYTIDYL-2-C-METHYL-D-ERYTHRITOL KINASE, CHLOROPLASTIC"/>
    <property type="match status" value="1"/>
</dbReference>
<evidence type="ECO:0000256" key="5">
    <source>
        <dbReference type="ARBA" id="ARBA00022741"/>
    </source>
</evidence>
<dbReference type="Pfam" id="PF08544">
    <property type="entry name" value="GHMP_kinases_C"/>
    <property type="match status" value="1"/>
</dbReference>
<dbReference type="InterPro" id="IPR013750">
    <property type="entry name" value="GHMP_kinase_C_dom"/>
</dbReference>
<feature type="active site" evidence="9">
    <location>
        <position position="8"/>
    </location>
</feature>
<dbReference type="GO" id="GO:0019288">
    <property type="term" value="P:isopentenyl diphosphate biosynthetic process, methylerythritol 4-phosphate pathway"/>
    <property type="evidence" value="ECO:0007669"/>
    <property type="project" value="UniProtKB-UniRule"/>
</dbReference>
<feature type="domain" description="GHMP kinase N-terminal" evidence="10">
    <location>
        <begin position="67"/>
        <end position="144"/>
    </location>
</feature>
<reference evidence="12" key="1">
    <citation type="submission" date="2020-11" db="EMBL/GenBank/DDBJ databases">
        <title>Bacterial whole genome sequence for Panacibacter sp. DH6.</title>
        <authorList>
            <person name="Le V."/>
            <person name="Ko S."/>
            <person name="Ahn C.-Y."/>
            <person name="Oh H.-M."/>
        </authorList>
    </citation>
    <scope>NUCLEOTIDE SEQUENCE</scope>
    <source>
        <strain evidence="12">DH6</strain>
    </source>
</reference>
<keyword evidence="4 9" id="KW-0808">Transferase</keyword>
<comment type="similarity">
    <text evidence="1 9">Belongs to the GHMP kinase family. IspE subfamily.</text>
</comment>
<evidence type="ECO:0000256" key="4">
    <source>
        <dbReference type="ARBA" id="ARBA00022679"/>
    </source>
</evidence>
<dbReference type="SUPFAM" id="SSF54211">
    <property type="entry name" value="Ribosomal protein S5 domain 2-like"/>
    <property type="match status" value="1"/>
</dbReference>
<sequence length="274" mass="30084">MVVFPNCKINLGLNIIRKRPDGYHDLETVFYPLPLTDALEVIQPAAAPAGINFSMSGLPVQGTAENNLCIKAYHLLKNEFPQIPPVQMHLHKAIPMGAGLGGGSADGAFTLKLLNDKFNLGINAERLVQYALQLGSDCPFFIYNKPCFATGRGEVMNTLPLDLSAYKIIIVNPGIHINTGWAFSRVIPALPPHSIKDIVQQPVEKWQQQLINDFEAPVLSAHPSLKELKEKLQNLGALYVSMSGSGSTFFGIFEKNAPLQSAHFPGTYFVRVFE</sequence>
<dbReference type="InterPro" id="IPR004424">
    <property type="entry name" value="IspE"/>
</dbReference>
<dbReference type="NCBIfam" id="TIGR00154">
    <property type="entry name" value="ispE"/>
    <property type="match status" value="1"/>
</dbReference>
<dbReference type="InterPro" id="IPR020568">
    <property type="entry name" value="Ribosomal_Su5_D2-typ_SF"/>
</dbReference>
<dbReference type="AlphaFoldDB" id="A0A931E6L2"/>
<feature type="active site" evidence="9">
    <location>
        <position position="137"/>
    </location>
</feature>
<dbReference type="HAMAP" id="MF_00061">
    <property type="entry name" value="IspE"/>
    <property type="match status" value="1"/>
</dbReference>
<dbReference type="PANTHER" id="PTHR43527">
    <property type="entry name" value="4-DIPHOSPHOCYTIDYL-2-C-METHYL-D-ERYTHRITOL KINASE, CHLOROPLASTIC"/>
    <property type="match status" value="1"/>
</dbReference>
<evidence type="ECO:0000256" key="9">
    <source>
        <dbReference type="HAMAP-Rule" id="MF_00061"/>
    </source>
</evidence>
<comment type="caution">
    <text evidence="12">The sequence shown here is derived from an EMBL/GenBank/DDBJ whole genome shotgun (WGS) entry which is preliminary data.</text>
</comment>
<dbReference type="PIRSF" id="PIRSF010376">
    <property type="entry name" value="IspE"/>
    <property type="match status" value="1"/>
</dbReference>
<keyword evidence="9" id="KW-0414">Isoprene biosynthesis</keyword>
<keyword evidence="5 9" id="KW-0547">Nucleotide-binding</keyword>
<comment type="function">
    <text evidence="9">Catalyzes the phosphorylation of the position 2 hydroxy group of 4-diphosphocytidyl-2C-methyl-D-erythritol.</text>
</comment>
<organism evidence="12 13">
    <name type="scientific">Panacibacter microcysteis</name>
    <dbReference type="NCBI Taxonomy" id="2793269"/>
    <lineage>
        <taxon>Bacteria</taxon>
        <taxon>Pseudomonadati</taxon>
        <taxon>Bacteroidota</taxon>
        <taxon>Chitinophagia</taxon>
        <taxon>Chitinophagales</taxon>
        <taxon>Chitinophagaceae</taxon>
        <taxon>Panacibacter</taxon>
    </lineage>
</organism>
<keyword evidence="7 9" id="KW-0067">ATP-binding</keyword>
<accession>A0A931E6L2</accession>
<dbReference type="EC" id="2.7.1.148" evidence="2 9"/>
<name>A0A931E6L2_9BACT</name>
<feature type="domain" description="GHMP kinase C-terminal" evidence="11">
    <location>
        <begin position="211"/>
        <end position="257"/>
    </location>
</feature>
<dbReference type="RefSeq" id="WP_196988783.1">
    <property type="nucleotide sequence ID" value="NZ_JADWYR010000001.1"/>
</dbReference>
<proteinExistence type="inferred from homology"/>
<evidence type="ECO:0000256" key="8">
    <source>
        <dbReference type="ARBA" id="ARBA00032554"/>
    </source>
</evidence>
<evidence type="ECO:0000313" key="12">
    <source>
        <dbReference type="EMBL" id="MBG9374686.1"/>
    </source>
</evidence>
<dbReference type="Gene3D" id="3.30.230.10">
    <property type="match status" value="1"/>
</dbReference>
<keyword evidence="6 9" id="KW-0418">Kinase</keyword>
<dbReference type="InterPro" id="IPR014721">
    <property type="entry name" value="Ribsml_uS5_D2-typ_fold_subgr"/>
</dbReference>
<dbReference type="Pfam" id="PF00288">
    <property type="entry name" value="GHMP_kinases_N"/>
    <property type="match status" value="1"/>
</dbReference>
<evidence type="ECO:0000259" key="10">
    <source>
        <dbReference type="Pfam" id="PF00288"/>
    </source>
</evidence>
<evidence type="ECO:0000259" key="11">
    <source>
        <dbReference type="Pfam" id="PF08544"/>
    </source>
</evidence>
<dbReference type="Proteomes" id="UP000628448">
    <property type="component" value="Unassembled WGS sequence"/>
</dbReference>
<dbReference type="EMBL" id="JADWYR010000001">
    <property type="protein sequence ID" value="MBG9374686.1"/>
    <property type="molecule type" value="Genomic_DNA"/>
</dbReference>
<feature type="binding site" evidence="9">
    <location>
        <begin position="95"/>
        <end position="105"/>
    </location>
    <ligand>
        <name>ATP</name>
        <dbReference type="ChEBI" id="CHEBI:30616"/>
    </ligand>
</feature>
<evidence type="ECO:0000313" key="13">
    <source>
        <dbReference type="Proteomes" id="UP000628448"/>
    </source>
</evidence>
<dbReference type="SUPFAM" id="SSF55060">
    <property type="entry name" value="GHMP Kinase, C-terminal domain"/>
    <property type="match status" value="1"/>
</dbReference>
<dbReference type="Gene3D" id="3.30.70.890">
    <property type="entry name" value="GHMP kinase, C-terminal domain"/>
    <property type="match status" value="1"/>
</dbReference>
<dbReference type="GO" id="GO:0005524">
    <property type="term" value="F:ATP binding"/>
    <property type="evidence" value="ECO:0007669"/>
    <property type="project" value="UniProtKB-UniRule"/>
</dbReference>
<gene>
    <name evidence="9" type="primary">ispE</name>
    <name evidence="12" type="ORF">I5907_00440</name>
</gene>
<evidence type="ECO:0000256" key="2">
    <source>
        <dbReference type="ARBA" id="ARBA00012052"/>
    </source>
</evidence>
<evidence type="ECO:0000256" key="6">
    <source>
        <dbReference type="ARBA" id="ARBA00022777"/>
    </source>
</evidence>
<evidence type="ECO:0000256" key="7">
    <source>
        <dbReference type="ARBA" id="ARBA00022840"/>
    </source>
</evidence>
<comment type="pathway">
    <text evidence="9">Isoprenoid biosynthesis; isopentenyl diphosphate biosynthesis via DXP pathway; isopentenyl diphosphate from 1-deoxy-D-xylulose 5-phosphate: step 3/6.</text>
</comment>
<dbReference type="InterPro" id="IPR036554">
    <property type="entry name" value="GHMP_kinase_C_sf"/>
</dbReference>
<evidence type="ECO:0000256" key="1">
    <source>
        <dbReference type="ARBA" id="ARBA00009684"/>
    </source>
</evidence>
<dbReference type="GO" id="GO:0050515">
    <property type="term" value="F:4-(cytidine 5'-diphospho)-2-C-methyl-D-erythritol kinase activity"/>
    <property type="evidence" value="ECO:0007669"/>
    <property type="project" value="UniProtKB-UniRule"/>
</dbReference>